<keyword evidence="10" id="KW-1185">Reference proteome</keyword>
<comment type="caution">
    <text evidence="9">The sequence shown here is derived from an EMBL/GenBank/DDBJ whole genome shotgun (WGS) entry which is preliminary data.</text>
</comment>
<evidence type="ECO:0000256" key="4">
    <source>
        <dbReference type="ARBA" id="ARBA00022452"/>
    </source>
</evidence>
<feature type="chain" id="PRO_5030695652" evidence="8">
    <location>
        <begin position="24"/>
        <end position="473"/>
    </location>
</feature>
<sequence length="473" mass="50425">MRKNSWILASVSALLMISGAGTAGAESLRGALAKSYANNHQLNVARAQLRATDENVPQARAGLRPTVTGVSQATATRSRTTLGDDLQSSRSRTGVITAGIQVNQVLFDGFRTPNNVNAAQAQVRASQKNLENTVQNTLLNTVTVYMNVRRDREIAAFRRQNLNFLNEQVRAAQARFDVGEGTRTDVAQAQAEQALATALLNSALAQVASSESQYLDVIGDPPGQLDAGTLPPKAAVPGSVSRAIEVSQSQHPAILATQYAVDAAGFQVKSAEGARLPTVSLNGQVDNQYSLSDQTPNASNLPGVDVLTQNQVAGTVTAQLSVPIYQGGIVASRVRQAKEVLGQRRIEVDLTRDEVRSAVATAWAQRQAADANVIGYRAQVAAAELALNGVVEERNVGQRTTLDVLNAQSDVITAQILLAGAQRDAVVAAYTLTSAVGQLQPERLALAVDSYEPDEHYQQVQDKWYGLRTPDGR</sequence>
<dbReference type="PANTHER" id="PTHR30026">
    <property type="entry name" value="OUTER MEMBRANE PROTEIN TOLC"/>
    <property type="match status" value="1"/>
</dbReference>
<dbReference type="InterPro" id="IPR051906">
    <property type="entry name" value="TolC-like"/>
</dbReference>
<dbReference type="EMBL" id="JACIEK010000008">
    <property type="protein sequence ID" value="MBB3999115.1"/>
    <property type="molecule type" value="Genomic_DNA"/>
</dbReference>
<dbReference type="AlphaFoldDB" id="A0A7W6MKP0"/>
<keyword evidence="6" id="KW-0472">Membrane</keyword>
<evidence type="ECO:0000256" key="7">
    <source>
        <dbReference type="ARBA" id="ARBA00023237"/>
    </source>
</evidence>
<comment type="similarity">
    <text evidence="2">Belongs to the outer membrane factor (OMF) (TC 1.B.17) family.</text>
</comment>
<dbReference type="Proteomes" id="UP000542776">
    <property type="component" value="Unassembled WGS sequence"/>
</dbReference>
<evidence type="ECO:0000256" key="8">
    <source>
        <dbReference type="SAM" id="SignalP"/>
    </source>
</evidence>
<evidence type="ECO:0000313" key="9">
    <source>
        <dbReference type="EMBL" id="MBB3999115.1"/>
    </source>
</evidence>
<accession>A0A7W6MKP0</accession>
<keyword evidence="7" id="KW-0998">Cell outer membrane</keyword>
<dbReference type="Gene3D" id="1.20.1600.10">
    <property type="entry name" value="Outer membrane efflux proteins (OEP)"/>
    <property type="match status" value="1"/>
</dbReference>
<comment type="subcellular location">
    <subcellularLocation>
        <location evidence="1">Cell outer membrane</location>
    </subcellularLocation>
</comment>
<dbReference type="InterPro" id="IPR003423">
    <property type="entry name" value="OMP_efflux"/>
</dbReference>
<keyword evidence="4" id="KW-1134">Transmembrane beta strand</keyword>
<evidence type="ECO:0000256" key="3">
    <source>
        <dbReference type="ARBA" id="ARBA00022448"/>
    </source>
</evidence>
<reference evidence="9 10" key="1">
    <citation type="submission" date="2020-08" db="EMBL/GenBank/DDBJ databases">
        <title>Genomic Encyclopedia of Type Strains, Phase IV (KMG-IV): sequencing the most valuable type-strain genomes for metagenomic binning, comparative biology and taxonomic classification.</title>
        <authorList>
            <person name="Goeker M."/>
        </authorList>
    </citation>
    <scope>NUCLEOTIDE SEQUENCE [LARGE SCALE GENOMIC DNA]</scope>
    <source>
        <strain evidence="9 10">DSM 102238</strain>
    </source>
</reference>
<keyword evidence="8" id="KW-0732">Signal</keyword>
<organism evidence="9 10">
    <name type="scientific">Aureimonas pseudogalii</name>
    <dbReference type="NCBI Taxonomy" id="1744844"/>
    <lineage>
        <taxon>Bacteria</taxon>
        <taxon>Pseudomonadati</taxon>
        <taxon>Pseudomonadota</taxon>
        <taxon>Alphaproteobacteria</taxon>
        <taxon>Hyphomicrobiales</taxon>
        <taxon>Aurantimonadaceae</taxon>
        <taxon>Aureimonas</taxon>
    </lineage>
</organism>
<feature type="signal peptide" evidence="8">
    <location>
        <begin position="1"/>
        <end position="23"/>
    </location>
</feature>
<dbReference type="GO" id="GO:0009279">
    <property type="term" value="C:cell outer membrane"/>
    <property type="evidence" value="ECO:0007669"/>
    <property type="project" value="UniProtKB-SubCell"/>
</dbReference>
<proteinExistence type="inferred from homology"/>
<dbReference type="SUPFAM" id="SSF56954">
    <property type="entry name" value="Outer membrane efflux proteins (OEP)"/>
    <property type="match status" value="1"/>
</dbReference>
<evidence type="ECO:0000256" key="6">
    <source>
        <dbReference type="ARBA" id="ARBA00023136"/>
    </source>
</evidence>
<name>A0A7W6MKP0_9HYPH</name>
<evidence type="ECO:0000256" key="5">
    <source>
        <dbReference type="ARBA" id="ARBA00022692"/>
    </source>
</evidence>
<dbReference type="GO" id="GO:0015288">
    <property type="term" value="F:porin activity"/>
    <property type="evidence" value="ECO:0007669"/>
    <property type="project" value="TreeGrafter"/>
</dbReference>
<dbReference type="InterPro" id="IPR010130">
    <property type="entry name" value="T1SS_OMP_TolC"/>
</dbReference>
<protein>
    <submittedName>
        <fullName evidence="9">Outer membrane protein</fullName>
    </submittedName>
</protein>
<evidence type="ECO:0000256" key="2">
    <source>
        <dbReference type="ARBA" id="ARBA00007613"/>
    </source>
</evidence>
<dbReference type="Pfam" id="PF02321">
    <property type="entry name" value="OEP"/>
    <property type="match status" value="2"/>
</dbReference>
<gene>
    <name evidence="9" type="ORF">GGR04_002974</name>
</gene>
<dbReference type="PANTHER" id="PTHR30026:SF22">
    <property type="entry name" value="OUTER MEMBRANE EFFLUX PROTEIN"/>
    <property type="match status" value="1"/>
</dbReference>
<dbReference type="GO" id="GO:0015562">
    <property type="term" value="F:efflux transmembrane transporter activity"/>
    <property type="evidence" value="ECO:0007669"/>
    <property type="project" value="InterPro"/>
</dbReference>
<evidence type="ECO:0000313" key="10">
    <source>
        <dbReference type="Proteomes" id="UP000542776"/>
    </source>
</evidence>
<keyword evidence="5" id="KW-0812">Transmembrane</keyword>
<keyword evidence="3" id="KW-0813">Transport</keyword>
<evidence type="ECO:0000256" key="1">
    <source>
        <dbReference type="ARBA" id="ARBA00004442"/>
    </source>
</evidence>
<dbReference type="NCBIfam" id="TIGR01844">
    <property type="entry name" value="type_I_sec_TolC"/>
    <property type="match status" value="1"/>
</dbReference>
<dbReference type="GO" id="GO:1990281">
    <property type="term" value="C:efflux pump complex"/>
    <property type="evidence" value="ECO:0007669"/>
    <property type="project" value="TreeGrafter"/>
</dbReference>